<evidence type="ECO:0000256" key="3">
    <source>
        <dbReference type="ARBA" id="ARBA00023163"/>
    </source>
</evidence>
<dbReference type="PROSITE" id="PS50987">
    <property type="entry name" value="HTH_ARSR_2"/>
    <property type="match status" value="1"/>
</dbReference>
<dbReference type="PANTHER" id="PTHR43132">
    <property type="entry name" value="ARSENICAL RESISTANCE OPERON REPRESSOR ARSR-RELATED"/>
    <property type="match status" value="1"/>
</dbReference>
<keyword evidence="1" id="KW-0805">Transcription regulation</keyword>
<dbReference type="InterPro" id="IPR051011">
    <property type="entry name" value="Metal_resp_trans_reg"/>
</dbReference>
<dbReference type="GO" id="GO:0003677">
    <property type="term" value="F:DNA binding"/>
    <property type="evidence" value="ECO:0007669"/>
    <property type="project" value="UniProtKB-KW"/>
</dbReference>
<dbReference type="SMART" id="SM00418">
    <property type="entry name" value="HTH_ARSR"/>
    <property type="match status" value="1"/>
</dbReference>
<keyword evidence="3" id="KW-0804">Transcription</keyword>
<dbReference type="NCBIfam" id="NF033788">
    <property type="entry name" value="HTH_metalloreg"/>
    <property type="match status" value="1"/>
</dbReference>
<dbReference type="EMBL" id="LRRQ01000113">
    <property type="protein sequence ID" value="OAM88948.1"/>
    <property type="molecule type" value="Genomic_DNA"/>
</dbReference>
<keyword evidence="6" id="KW-1185">Reference proteome</keyword>
<dbReference type="PRINTS" id="PR00778">
    <property type="entry name" value="HTHARSR"/>
</dbReference>
<dbReference type="RefSeq" id="WP_334319241.1">
    <property type="nucleotide sequence ID" value="NZ_CP109796.1"/>
</dbReference>
<accession>A0A178IGU2</accession>
<dbReference type="SUPFAM" id="SSF46785">
    <property type="entry name" value="Winged helix' DNA-binding domain"/>
    <property type="match status" value="1"/>
</dbReference>
<dbReference type="Pfam" id="PF01022">
    <property type="entry name" value="HTH_5"/>
    <property type="match status" value="1"/>
</dbReference>
<evidence type="ECO:0000313" key="5">
    <source>
        <dbReference type="EMBL" id="OAM88948.1"/>
    </source>
</evidence>
<evidence type="ECO:0000259" key="4">
    <source>
        <dbReference type="PROSITE" id="PS50987"/>
    </source>
</evidence>
<keyword evidence="2" id="KW-0238">DNA-binding</keyword>
<dbReference type="InterPro" id="IPR036388">
    <property type="entry name" value="WH-like_DNA-bd_sf"/>
</dbReference>
<organism evidence="5 6">
    <name type="scientific">Termitidicoccus mucosus</name>
    <dbReference type="NCBI Taxonomy" id="1184151"/>
    <lineage>
        <taxon>Bacteria</taxon>
        <taxon>Pseudomonadati</taxon>
        <taxon>Verrucomicrobiota</taxon>
        <taxon>Opitutia</taxon>
        <taxon>Opitutales</taxon>
        <taxon>Opitutaceae</taxon>
        <taxon>Termitidicoccus</taxon>
    </lineage>
</organism>
<evidence type="ECO:0000256" key="2">
    <source>
        <dbReference type="ARBA" id="ARBA00023125"/>
    </source>
</evidence>
<feature type="domain" description="HTH arsR-type" evidence="4">
    <location>
        <begin position="14"/>
        <end position="108"/>
    </location>
</feature>
<comment type="caution">
    <text evidence="5">The sequence shown here is derived from an EMBL/GenBank/DDBJ whole genome shotgun (WGS) entry which is preliminary data.</text>
</comment>
<name>A0A178IGU2_9BACT</name>
<evidence type="ECO:0000256" key="1">
    <source>
        <dbReference type="ARBA" id="ARBA00023015"/>
    </source>
</evidence>
<dbReference type="STRING" id="1184151.AW736_09205"/>
<dbReference type="InterPro" id="IPR036390">
    <property type="entry name" value="WH_DNA-bd_sf"/>
</dbReference>
<dbReference type="Proteomes" id="UP000078486">
    <property type="component" value="Unassembled WGS sequence"/>
</dbReference>
<dbReference type="PANTHER" id="PTHR43132:SF9">
    <property type="entry name" value="ARSR FAMILY TRANSCRIPTIONAL REGULATORY PROTEIN"/>
    <property type="match status" value="1"/>
</dbReference>
<dbReference type="InterPro" id="IPR001845">
    <property type="entry name" value="HTH_ArsR_DNA-bd_dom"/>
</dbReference>
<dbReference type="AlphaFoldDB" id="A0A178IGU2"/>
<gene>
    <name evidence="5" type="ORF">AW736_09205</name>
</gene>
<evidence type="ECO:0000313" key="6">
    <source>
        <dbReference type="Proteomes" id="UP000078486"/>
    </source>
</evidence>
<protein>
    <recommendedName>
        <fullName evidence="4">HTH arsR-type domain-containing protein</fullName>
    </recommendedName>
</protein>
<dbReference type="CDD" id="cd00090">
    <property type="entry name" value="HTH_ARSR"/>
    <property type="match status" value="1"/>
</dbReference>
<dbReference type="InterPro" id="IPR011991">
    <property type="entry name" value="ArsR-like_HTH"/>
</dbReference>
<sequence>MFSEISFLPMAKDIPPQTIELIAERFRALGEPVRLQILMALREGERTVSDLVELQGTSQANISKHLRILTASGFLKRRKQGLNVFYAISDKEIFDMCEMVCGGIRKQWEARAKLLG</sequence>
<dbReference type="GO" id="GO:0003700">
    <property type="term" value="F:DNA-binding transcription factor activity"/>
    <property type="evidence" value="ECO:0007669"/>
    <property type="project" value="InterPro"/>
</dbReference>
<reference evidence="5 6" key="1">
    <citation type="submission" date="2016-01" db="EMBL/GenBank/DDBJ databases">
        <title>High potential of lignocellulose degradation of a new Verrucomicrobia species.</title>
        <authorList>
            <person name="Wang Y."/>
            <person name="Shi Y."/>
            <person name="Qiu Z."/>
            <person name="Liu S."/>
            <person name="Yang H."/>
        </authorList>
    </citation>
    <scope>NUCLEOTIDE SEQUENCE [LARGE SCALE GENOMIC DNA]</scope>
    <source>
        <strain evidence="5 6">TSB47</strain>
    </source>
</reference>
<proteinExistence type="predicted"/>
<dbReference type="Gene3D" id="1.10.10.10">
    <property type="entry name" value="Winged helix-like DNA-binding domain superfamily/Winged helix DNA-binding domain"/>
    <property type="match status" value="1"/>
</dbReference>